<dbReference type="GO" id="GO:0004177">
    <property type="term" value="F:aminopeptidase activity"/>
    <property type="evidence" value="ECO:0007669"/>
    <property type="project" value="UniProtKB-KW"/>
</dbReference>
<dbReference type="Pfam" id="PF00326">
    <property type="entry name" value="Peptidase_S9"/>
    <property type="match status" value="1"/>
</dbReference>
<keyword evidence="4" id="KW-0645">Protease</keyword>
<evidence type="ECO:0000313" key="4">
    <source>
        <dbReference type="EMBL" id="SHE85535.1"/>
    </source>
</evidence>
<evidence type="ECO:0000259" key="3">
    <source>
        <dbReference type="Pfam" id="PF00326"/>
    </source>
</evidence>
<name>A0A1M4WWG2_9GAMM</name>
<reference evidence="5" key="1">
    <citation type="submission" date="2016-11" db="EMBL/GenBank/DDBJ databases">
        <authorList>
            <person name="Varghese N."/>
            <person name="Submissions S."/>
        </authorList>
    </citation>
    <scope>NUCLEOTIDE SEQUENCE [LARGE SCALE GENOMIC DNA]</scope>
    <source>
        <strain evidence="5">CGMCC 1.7063</strain>
    </source>
</reference>
<dbReference type="Gene3D" id="3.40.50.1820">
    <property type="entry name" value="alpha/beta hydrolase"/>
    <property type="match status" value="1"/>
</dbReference>
<dbReference type="InterPro" id="IPR001375">
    <property type="entry name" value="Peptidase_S9_cat"/>
</dbReference>
<dbReference type="PANTHER" id="PTHR42776:SF27">
    <property type="entry name" value="DIPEPTIDYL PEPTIDASE FAMILY MEMBER 6"/>
    <property type="match status" value="1"/>
</dbReference>
<dbReference type="GO" id="GO:0006508">
    <property type="term" value="P:proteolysis"/>
    <property type="evidence" value="ECO:0007669"/>
    <property type="project" value="InterPro"/>
</dbReference>
<evidence type="ECO:0000313" key="5">
    <source>
        <dbReference type="Proteomes" id="UP000184170"/>
    </source>
</evidence>
<dbReference type="STRING" id="494016.SAMN04487965_0798"/>
<feature type="chain" id="PRO_5012092801" evidence="2">
    <location>
        <begin position="20"/>
        <end position="651"/>
    </location>
</feature>
<dbReference type="GO" id="GO:0004252">
    <property type="term" value="F:serine-type endopeptidase activity"/>
    <property type="evidence" value="ECO:0007669"/>
    <property type="project" value="TreeGrafter"/>
</dbReference>
<evidence type="ECO:0000256" key="2">
    <source>
        <dbReference type="SAM" id="SignalP"/>
    </source>
</evidence>
<keyword evidence="1" id="KW-0378">Hydrolase</keyword>
<dbReference type="PANTHER" id="PTHR42776">
    <property type="entry name" value="SERINE PEPTIDASE S9 FAMILY MEMBER"/>
    <property type="match status" value="1"/>
</dbReference>
<sequence>MLRILATSLLLLYSSTVFSATRIPLQDLVKHEDIQQVKISPKGTHLAIRKLYEGERILVFMSLKPLEITGLLRFRGKEEVGNFYWANDERVVAEVISRKAALEAPVNYGSLYAINYDGTMGKNIFGWAAGEKQTGSRIKKAESTYAHATIIDVLRDKDNEILVSTYPWAKDWETHGEVLRIDIYSGVRSKVTALPQVGGRAFTDGRGNLLFANGTDRNDNVELYRKAKVGWTRVDNPLLDRATPVGFDADSGEAYLVLDRKGQTEQLIKLDATGKYSPVFQHDISDISGIIHHPLTDKPLGTYLHPDYPEEHFFDEGNGFAAFFRGLKKAFQGYRISFTSFTDDGNKGVLRVHGDRLPGDYFLVNLQSKKVDFLLSSAEWLDPNRLNPMRADSLTTEDGLRIGTYLTFPSEQTAKLPMVVLPHGGPHARDYWGYDRQAQILSQNGYLVLQVNFRGSTGYGDHFYSAGRRQWGGNIQRDIADAVNWAVEKGYADRGRICIFGGSFGGYSALMNPIRYPDLYQCAIGYVGVYDLEMMYEKGDIQRRDRGIAYLKRELSENEDFLRANSPLYNTDKLDLPLFVIHGEQDERVPVEHAEALLEQLEEDGKPVKTLMVPNEGHGFFSEENNRRLYTELLGFLDQHIGIGAAEKRER</sequence>
<dbReference type="SUPFAM" id="SSF82171">
    <property type="entry name" value="DPP6 N-terminal domain-like"/>
    <property type="match status" value="1"/>
</dbReference>
<dbReference type="InterPro" id="IPR029058">
    <property type="entry name" value="AB_hydrolase_fold"/>
</dbReference>
<proteinExistence type="predicted"/>
<gene>
    <name evidence="4" type="ORF">SAMN04487965_0798</name>
</gene>
<keyword evidence="2" id="KW-0732">Signal</keyword>
<dbReference type="AlphaFoldDB" id="A0A1M4WWG2"/>
<protein>
    <submittedName>
        <fullName evidence="4">Dipeptidyl aminopeptidase/acylaminoacyl peptidase</fullName>
    </submittedName>
</protein>
<feature type="signal peptide" evidence="2">
    <location>
        <begin position="1"/>
        <end position="19"/>
    </location>
</feature>
<keyword evidence="5" id="KW-1185">Reference proteome</keyword>
<accession>A0A1M4WWG2</accession>
<feature type="domain" description="Peptidase S9 prolyl oligopeptidase catalytic" evidence="3">
    <location>
        <begin position="432"/>
        <end position="642"/>
    </location>
</feature>
<dbReference type="Proteomes" id="UP000184170">
    <property type="component" value="Unassembled WGS sequence"/>
</dbReference>
<organism evidence="4 5">
    <name type="scientific">Microbulbifer donghaiensis</name>
    <dbReference type="NCBI Taxonomy" id="494016"/>
    <lineage>
        <taxon>Bacteria</taxon>
        <taxon>Pseudomonadati</taxon>
        <taxon>Pseudomonadota</taxon>
        <taxon>Gammaproteobacteria</taxon>
        <taxon>Cellvibrionales</taxon>
        <taxon>Microbulbiferaceae</taxon>
        <taxon>Microbulbifer</taxon>
    </lineage>
</organism>
<dbReference type="SUPFAM" id="SSF53474">
    <property type="entry name" value="alpha/beta-Hydrolases"/>
    <property type="match status" value="1"/>
</dbReference>
<evidence type="ECO:0000256" key="1">
    <source>
        <dbReference type="ARBA" id="ARBA00022801"/>
    </source>
</evidence>
<dbReference type="EMBL" id="FQVA01000001">
    <property type="protein sequence ID" value="SHE85535.1"/>
    <property type="molecule type" value="Genomic_DNA"/>
</dbReference>
<keyword evidence="4" id="KW-0031">Aminopeptidase</keyword>